<protein>
    <recommendedName>
        <fullName evidence="1">F-box domain-containing protein</fullName>
    </recommendedName>
</protein>
<organism evidence="2 3">
    <name type="scientific">Pinctada imbricata</name>
    <name type="common">Atlantic pearl-oyster</name>
    <name type="synonym">Pinctada martensii</name>
    <dbReference type="NCBI Taxonomy" id="66713"/>
    <lineage>
        <taxon>Eukaryota</taxon>
        <taxon>Metazoa</taxon>
        <taxon>Spiralia</taxon>
        <taxon>Lophotrochozoa</taxon>
        <taxon>Mollusca</taxon>
        <taxon>Bivalvia</taxon>
        <taxon>Autobranchia</taxon>
        <taxon>Pteriomorphia</taxon>
        <taxon>Pterioida</taxon>
        <taxon>Pterioidea</taxon>
        <taxon>Pteriidae</taxon>
        <taxon>Pinctada</taxon>
    </lineage>
</organism>
<evidence type="ECO:0000313" key="2">
    <source>
        <dbReference type="EMBL" id="KAK3102902.1"/>
    </source>
</evidence>
<feature type="domain" description="F-box" evidence="1">
    <location>
        <begin position="59"/>
        <end position="105"/>
    </location>
</feature>
<dbReference type="PANTHER" id="PTHR20872:SF1">
    <property type="entry name" value="F-BOX DOMAIN-CONTAINING PROTEIN"/>
    <property type="match status" value="1"/>
</dbReference>
<dbReference type="Gene3D" id="1.20.1280.50">
    <property type="match status" value="1"/>
</dbReference>
<comment type="caution">
    <text evidence="2">The sequence shown here is derived from an EMBL/GenBank/DDBJ whole genome shotgun (WGS) entry which is preliminary data.</text>
</comment>
<dbReference type="SUPFAM" id="SSF81383">
    <property type="entry name" value="F-box domain"/>
    <property type="match status" value="1"/>
</dbReference>
<sequence>MAGDQGGSKENGGISRRKAGATGLDIELLRDTVRDFDEEPLSYDYFQYINADEGDTDDDYGWADLPQILLEDILTMLDPRRRHVASQVCRAWYQAFYAPRVWETFVLKGRVLTRKKFNFFKGYQIELCPRKTQICLHRVGHLFKRIIVTPIHNFYNLFEFLRILSAYLGFFEDFPMPLLNTFHFTFACETRGLQEPLYMKLIISPQHVNEEVVIMLGTSGLTELHLVQGRYTCDFQHVSDEAWRLLKQMSPYFRVSLEIRGHTKSKLCLQPHAPVREIVYDTPYAQFDNETAISVVHYYHETLQHFVQKRLPRSHGSRSFHNRSDTALIMLARKCPNLQTIVVQERISTATAILIAMEAKSLKRYVVRQNGLIKRADWPKDCQWSDEFYREFKACARSYEKTAERISQILKTNWKPVSDQTFKHL</sequence>
<reference evidence="2" key="1">
    <citation type="submission" date="2019-08" db="EMBL/GenBank/DDBJ databases">
        <title>The improved chromosome-level genome for the pearl oyster Pinctada fucata martensii using PacBio sequencing and Hi-C.</title>
        <authorList>
            <person name="Zheng Z."/>
        </authorList>
    </citation>
    <scope>NUCLEOTIDE SEQUENCE</scope>
    <source>
        <strain evidence="2">ZZ-2019</strain>
        <tissue evidence="2">Adductor muscle</tissue>
    </source>
</reference>
<dbReference type="Gene3D" id="3.80.10.10">
    <property type="entry name" value="Ribonuclease Inhibitor"/>
    <property type="match status" value="1"/>
</dbReference>
<evidence type="ECO:0000259" key="1">
    <source>
        <dbReference type="PROSITE" id="PS50181"/>
    </source>
</evidence>
<dbReference type="AlphaFoldDB" id="A0AA89CAV0"/>
<dbReference type="EMBL" id="VSWD01000005">
    <property type="protein sequence ID" value="KAK3102902.1"/>
    <property type="molecule type" value="Genomic_DNA"/>
</dbReference>
<dbReference type="PROSITE" id="PS50181">
    <property type="entry name" value="FBOX"/>
    <property type="match status" value="1"/>
</dbReference>
<name>A0AA89CAV0_PINIB</name>
<gene>
    <name evidence="2" type="ORF">FSP39_014811</name>
</gene>
<dbReference type="Pfam" id="PF12937">
    <property type="entry name" value="F-box-like"/>
    <property type="match status" value="1"/>
</dbReference>
<keyword evidence="3" id="KW-1185">Reference proteome</keyword>
<dbReference type="InterPro" id="IPR001810">
    <property type="entry name" value="F-box_dom"/>
</dbReference>
<dbReference type="Proteomes" id="UP001186944">
    <property type="component" value="Unassembled WGS sequence"/>
</dbReference>
<dbReference type="PANTHER" id="PTHR20872">
    <property type="match status" value="1"/>
</dbReference>
<proteinExistence type="predicted"/>
<dbReference type="InterPro" id="IPR032675">
    <property type="entry name" value="LRR_dom_sf"/>
</dbReference>
<evidence type="ECO:0000313" key="3">
    <source>
        <dbReference type="Proteomes" id="UP001186944"/>
    </source>
</evidence>
<dbReference type="InterPro" id="IPR036047">
    <property type="entry name" value="F-box-like_dom_sf"/>
</dbReference>
<accession>A0AA89CAV0</accession>